<keyword evidence="3" id="KW-1185">Reference proteome</keyword>
<evidence type="ECO:0000259" key="1">
    <source>
        <dbReference type="Pfam" id="PF19493"/>
    </source>
</evidence>
<proteinExistence type="predicted"/>
<feature type="domain" description="Trypsin-co-occurring" evidence="1">
    <location>
        <begin position="27"/>
        <end position="119"/>
    </location>
</feature>
<name>A0A4Q7E1B1_9CYAN</name>
<dbReference type="InterPro" id="IPR045794">
    <property type="entry name" value="Trypco1"/>
</dbReference>
<dbReference type="RefSeq" id="WP_130199579.1">
    <property type="nucleotide sequence ID" value="NZ_QVFV01000012.1"/>
</dbReference>
<evidence type="ECO:0000313" key="3">
    <source>
        <dbReference type="Proteomes" id="UP000292459"/>
    </source>
</evidence>
<dbReference type="EMBL" id="QVFV01000012">
    <property type="protein sequence ID" value="RZM74735.1"/>
    <property type="molecule type" value="Genomic_DNA"/>
</dbReference>
<accession>A0A4Q7E1B1</accession>
<evidence type="ECO:0000313" key="2">
    <source>
        <dbReference type="EMBL" id="RZM74735.1"/>
    </source>
</evidence>
<protein>
    <recommendedName>
        <fullName evidence="1">Trypsin-co-occurring domain-containing protein</fullName>
    </recommendedName>
</protein>
<dbReference type="Pfam" id="PF19493">
    <property type="entry name" value="Trypco1"/>
    <property type="match status" value="1"/>
</dbReference>
<dbReference type="NCBIfam" id="NF041216">
    <property type="entry name" value="CU044_2847_fam"/>
    <property type="match status" value="1"/>
</dbReference>
<gene>
    <name evidence="2" type="ORF">DYY88_23355</name>
</gene>
<dbReference type="AlphaFoldDB" id="A0A4Q7E1B1"/>
<dbReference type="Proteomes" id="UP000292459">
    <property type="component" value="Unassembled WGS sequence"/>
</dbReference>
<sequence length="129" mass="13875">MITIKAHWFIIDAVMHSDIIQTVTSSEESIVLFEMSDSRGKMTAASRHPQELATKSAQALGQAMGTIHALANRTSETLAKLPQPPATCEVEFGIKVDAQAGVLVSNSAEASNLRIKFVWVPTPSKPASE</sequence>
<comment type="caution">
    <text evidence="2">The sequence shown here is derived from an EMBL/GenBank/DDBJ whole genome shotgun (WGS) entry which is preliminary data.</text>
</comment>
<dbReference type="OrthoDB" id="574243at2"/>
<organism evidence="2 3">
    <name type="scientific">Leptolyngbya iicbica LK</name>
    <dbReference type="NCBI Taxonomy" id="2294035"/>
    <lineage>
        <taxon>Bacteria</taxon>
        <taxon>Bacillati</taxon>
        <taxon>Cyanobacteriota</taxon>
        <taxon>Cyanophyceae</taxon>
        <taxon>Leptolyngbyales</taxon>
        <taxon>Leptolyngbyaceae</taxon>
        <taxon>Leptolyngbya group</taxon>
        <taxon>Leptolyngbya</taxon>
        <taxon>Leptolyngbya iicbica</taxon>
    </lineage>
</organism>
<reference evidence="2 3" key="1">
    <citation type="submission" date="2018-11" db="EMBL/GenBank/DDBJ databases">
        <title>Whole genome sequencing of an environmental sample.</title>
        <authorList>
            <person name="Sarangi A.N."/>
            <person name="Singh D."/>
            <person name="Tripathy S."/>
        </authorList>
    </citation>
    <scope>NUCLEOTIDE SEQUENCE [LARGE SCALE GENOMIC DNA]</scope>
    <source>
        <strain evidence="2 3">Lakshadweep</strain>
    </source>
</reference>